<name>A0AA88E4X2_FICCA</name>
<dbReference type="EMBL" id="BTGU01000323">
    <property type="protein sequence ID" value="GMN66430.1"/>
    <property type="molecule type" value="Genomic_DNA"/>
</dbReference>
<reference evidence="1" key="1">
    <citation type="submission" date="2023-07" db="EMBL/GenBank/DDBJ databases">
        <title>draft genome sequence of fig (Ficus carica).</title>
        <authorList>
            <person name="Takahashi T."/>
            <person name="Nishimura K."/>
        </authorList>
    </citation>
    <scope>NUCLEOTIDE SEQUENCE</scope>
</reference>
<keyword evidence="2" id="KW-1185">Reference proteome</keyword>
<evidence type="ECO:0000313" key="1">
    <source>
        <dbReference type="EMBL" id="GMN66430.1"/>
    </source>
</evidence>
<sequence>MRVVDGKWSSLQDIHGYRRAIAEQRAPCREPPSLRRCNHFSSLSFASPIEAPPSRANGKLAKWNLRSAGMQVVDSVPAILQTRLL</sequence>
<gene>
    <name evidence="1" type="ORF">TIFTF001_035492</name>
</gene>
<proteinExistence type="predicted"/>
<comment type="caution">
    <text evidence="1">The sequence shown here is derived from an EMBL/GenBank/DDBJ whole genome shotgun (WGS) entry which is preliminary data.</text>
</comment>
<accession>A0AA88E4X2</accession>
<dbReference type="AlphaFoldDB" id="A0AA88E4X2"/>
<protein>
    <submittedName>
        <fullName evidence="1">Uncharacterized protein</fullName>
    </submittedName>
</protein>
<dbReference type="Proteomes" id="UP001187192">
    <property type="component" value="Unassembled WGS sequence"/>
</dbReference>
<organism evidence="1 2">
    <name type="scientific">Ficus carica</name>
    <name type="common">Common fig</name>
    <dbReference type="NCBI Taxonomy" id="3494"/>
    <lineage>
        <taxon>Eukaryota</taxon>
        <taxon>Viridiplantae</taxon>
        <taxon>Streptophyta</taxon>
        <taxon>Embryophyta</taxon>
        <taxon>Tracheophyta</taxon>
        <taxon>Spermatophyta</taxon>
        <taxon>Magnoliopsida</taxon>
        <taxon>eudicotyledons</taxon>
        <taxon>Gunneridae</taxon>
        <taxon>Pentapetalae</taxon>
        <taxon>rosids</taxon>
        <taxon>fabids</taxon>
        <taxon>Rosales</taxon>
        <taxon>Moraceae</taxon>
        <taxon>Ficeae</taxon>
        <taxon>Ficus</taxon>
    </lineage>
</organism>
<evidence type="ECO:0000313" key="2">
    <source>
        <dbReference type="Proteomes" id="UP001187192"/>
    </source>
</evidence>